<feature type="signal peptide" evidence="1">
    <location>
        <begin position="1"/>
        <end position="24"/>
    </location>
</feature>
<gene>
    <name evidence="2" type="ORF">DQ384_33110</name>
</gene>
<dbReference type="EMBL" id="QOIL01000024">
    <property type="protein sequence ID" value="RCG24483.1"/>
    <property type="molecule type" value="Genomic_DNA"/>
</dbReference>
<organism evidence="2 3">
    <name type="scientific">Sphaerisporangium album</name>
    <dbReference type="NCBI Taxonomy" id="509200"/>
    <lineage>
        <taxon>Bacteria</taxon>
        <taxon>Bacillati</taxon>
        <taxon>Actinomycetota</taxon>
        <taxon>Actinomycetes</taxon>
        <taxon>Streptosporangiales</taxon>
        <taxon>Streptosporangiaceae</taxon>
        <taxon>Sphaerisporangium</taxon>
    </lineage>
</organism>
<dbReference type="AlphaFoldDB" id="A0A367F2D4"/>
<keyword evidence="3" id="KW-1185">Reference proteome</keyword>
<dbReference type="Proteomes" id="UP000253094">
    <property type="component" value="Unassembled WGS sequence"/>
</dbReference>
<name>A0A367F2D4_9ACTN</name>
<dbReference type="InterPro" id="IPR029046">
    <property type="entry name" value="LolA/LolB/LppX"/>
</dbReference>
<accession>A0A367F2D4</accession>
<keyword evidence="1" id="KW-0732">Signal</keyword>
<sequence length="289" mass="30435">MIALTAVAVTAPALALTVPTAAHATPHTMTAKPTAAPAGPVDALRQQFAKKGSVRISEDSRMEFAGDVGLRSRVAGTVRFGKSGPDAIDLKVTSKAGKTVNRMQVITVGGKTYLKSPLYDDMLPAGRSWVRTTGDLSSTSGTIDILQPKVLKAVLAHTTSKAPGGTIGGARTVLLRGSIKLSDLAKVSPSVAPLAKGLRNKKTISLPWKLWIGADQLPRRFQSTFSLSGGDFLGDMSVATDTRFTAWGAKVVIKAPPADLVVDEKDLTEELPVLPDFTTKIPGLASRER</sequence>
<reference evidence="2 3" key="1">
    <citation type="submission" date="2018-06" db="EMBL/GenBank/DDBJ databases">
        <title>Sphaerisporangium craniellae sp. nov., isolated from a marine sponge in the South China Sea.</title>
        <authorList>
            <person name="Li L."/>
        </authorList>
    </citation>
    <scope>NUCLEOTIDE SEQUENCE [LARGE SCALE GENOMIC DNA]</scope>
    <source>
        <strain evidence="2 3">CCTCC AA 208026</strain>
    </source>
</reference>
<proteinExistence type="predicted"/>
<comment type="caution">
    <text evidence="2">The sequence shown here is derived from an EMBL/GenBank/DDBJ whole genome shotgun (WGS) entry which is preliminary data.</text>
</comment>
<evidence type="ECO:0000313" key="3">
    <source>
        <dbReference type="Proteomes" id="UP000253094"/>
    </source>
</evidence>
<evidence type="ECO:0008006" key="4">
    <source>
        <dbReference type="Google" id="ProtNLM"/>
    </source>
</evidence>
<dbReference type="Gene3D" id="2.50.20.20">
    <property type="match status" value="1"/>
</dbReference>
<evidence type="ECO:0000256" key="1">
    <source>
        <dbReference type="SAM" id="SignalP"/>
    </source>
</evidence>
<protein>
    <recommendedName>
        <fullName evidence="4">DUF2993 domain-containing protein</fullName>
    </recommendedName>
</protein>
<dbReference type="SUPFAM" id="SSF89392">
    <property type="entry name" value="Prokaryotic lipoproteins and lipoprotein localization factors"/>
    <property type="match status" value="1"/>
</dbReference>
<evidence type="ECO:0000313" key="2">
    <source>
        <dbReference type="EMBL" id="RCG24483.1"/>
    </source>
</evidence>
<feature type="chain" id="PRO_5016809433" description="DUF2993 domain-containing protein" evidence="1">
    <location>
        <begin position="25"/>
        <end position="289"/>
    </location>
</feature>